<dbReference type="Proteomes" id="UP000887013">
    <property type="component" value="Unassembled WGS sequence"/>
</dbReference>
<gene>
    <name evidence="1" type="ORF">NPIL_638321</name>
</gene>
<sequence>VSIRNVADLFMPEELKTYTAGDEIFKVIDKCVRNIDLGWNKGVDICGD</sequence>
<accession>A0A8X6MG35</accession>
<organism evidence="1 2">
    <name type="scientific">Nephila pilipes</name>
    <name type="common">Giant wood spider</name>
    <name type="synonym">Nephila maculata</name>
    <dbReference type="NCBI Taxonomy" id="299642"/>
    <lineage>
        <taxon>Eukaryota</taxon>
        <taxon>Metazoa</taxon>
        <taxon>Ecdysozoa</taxon>
        <taxon>Arthropoda</taxon>
        <taxon>Chelicerata</taxon>
        <taxon>Arachnida</taxon>
        <taxon>Araneae</taxon>
        <taxon>Araneomorphae</taxon>
        <taxon>Entelegynae</taxon>
        <taxon>Araneoidea</taxon>
        <taxon>Nephilidae</taxon>
        <taxon>Nephila</taxon>
    </lineage>
</organism>
<comment type="caution">
    <text evidence="1">The sequence shown here is derived from an EMBL/GenBank/DDBJ whole genome shotgun (WGS) entry which is preliminary data.</text>
</comment>
<reference evidence="1" key="1">
    <citation type="submission" date="2020-08" db="EMBL/GenBank/DDBJ databases">
        <title>Multicomponent nature underlies the extraordinary mechanical properties of spider dragline silk.</title>
        <authorList>
            <person name="Kono N."/>
            <person name="Nakamura H."/>
            <person name="Mori M."/>
            <person name="Yoshida Y."/>
            <person name="Ohtoshi R."/>
            <person name="Malay A.D."/>
            <person name="Moran D.A.P."/>
            <person name="Tomita M."/>
            <person name="Numata K."/>
            <person name="Arakawa K."/>
        </authorList>
    </citation>
    <scope>NUCLEOTIDE SEQUENCE</scope>
</reference>
<keyword evidence="2" id="KW-1185">Reference proteome</keyword>
<evidence type="ECO:0000313" key="1">
    <source>
        <dbReference type="EMBL" id="GFS55279.1"/>
    </source>
</evidence>
<protein>
    <submittedName>
        <fullName evidence="1">Uncharacterized protein</fullName>
    </submittedName>
</protein>
<dbReference type="AlphaFoldDB" id="A0A8X6MG35"/>
<proteinExistence type="predicted"/>
<feature type="non-terminal residue" evidence="1">
    <location>
        <position position="1"/>
    </location>
</feature>
<dbReference type="EMBL" id="BMAW01092539">
    <property type="protein sequence ID" value="GFS55279.1"/>
    <property type="molecule type" value="Genomic_DNA"/>
</dbReference>
<evidence type="ECO:0000313" key="2">
    <source>
        <dbReference type="Proteomes" id="UP000887013"/>
    </source>
</evidence>
<name>A0A8X6MG35_NEPPI</name>